<sequence>MADGYRVNTDELEAVVRRLRVIQQNTAQTAEKSAYGTEVAASDFGSNFSHATELHQAHASIQGWLTDTINDLNKLINDFGDKAHTVTNAYKSQEANNSAEMLKYRQELS</sequence>
<proteinExistence type="predicted"/>
<accession>A0ABN2WGW3</accession>
<evidence type="ECO:0008006" key="3">
    <source>
        <dbReference type="Google" id="ProtNLM"/>
    </source>
</evidence>
<evidence type="ECO:0000313" key="2">
    <source>
        <dbReference type="Proteomes" id="UP001500897"/>
    </source>
</evidence>
<dbReference type="EMBL" id="BAAANS010000008">
    <property type="protein sequence ID" value="GAA2091547.1"/>
    <property type="molecule type" value="Genomic_DNA"/>
</dbReference>
<evidence type="ECO:0000313" key="1">
    <source>
        <dbReference type="EMBL" id="GAA2091547.1"/>
    </source>
</evidence>
<dbReference type="RefSeq" id="WP_344551208.1">
    <property type="nucleotide sequence ID" value="NZ_BAAANS010000008.1"/>
</dbReference>
<gene>
    <name evidence="1" type="ORF">GCM10009759_16280</name>
</gene>
<organism evidence="1 2">
    <name type="scientific">Kitasatospora saccharophila</name>
    <dbReference type="NCBI Taxonomy" id="407973"/>
    <lineage>
        <taxon>Bacteria</taxon>
        <taxon>Bacillati</taxon>
        <taxon>Actinomycetota</taxon>
        <taxon>Actinomycetes</taxon>
        <taxon>Kitasatosporales</taxon>
        <taxon>Streptomycetaceae</taxon>
        <taxon>Kitasatospora</taxon>
    </lineage>
</organism>
<protein>
    <recommendedName>
        <fullName evidence="3">Excreted virulence factor EspC (Type VII ESX diderm)</fullName>
    </recommendedName>
</protein>
<name>A0ABN2WGW3_9ACTN</name>
<dbReference type="Proteomes" id="UP001500897">
    <property type="component" value="Unassembled WGS sequence"/>
</dbReference>
<reference evidence="2" key="1">
    <citation type="journal article" date="2019" name="Int. J. Syst. Evol. Microbiol.">
        <title>The Global Catalogue of Microorganisms (GCM) 10K type strain sequencing project: providing services to taxonomists for standard genome sequencing and annotation.</title>
        <authorList>
            <consortium name="The Broad Institute Genomics Platform"/>
            <consortium name="The Broad Institute Genome Sequencing Center for Infectious Disease"/>
            <person name="Wu L."/>
            <person name="Ma J."/>
        </authorList>
    </citation>
    <scope>NUCLEOTIDE SEQUENCE [LARGE SCALE GENOMIC DNA]</scope>
    <source>
        <strain evidence="2">JCM 14559</strain>
    </source>
</reference>
<comment type="caution">
    <text evidence="1">The sequence shown here is derived from an EMBL/GenBank/DDBJ whole genome shotgun (WGS) entry which is preliminary data.</text>
</comment>
<keyword evidence="2" id="KW-1185">Reference proteome</keyword>